<dbReference type="InterPro" id="IPR022118">
    <property type="entry name" value="Peptidase_C70_AvrRpt2"/>
</dbReference>
<evidence type="ECO:0000313" key="2">
    <source>
        <dbReference type="EMBL" id="SME98408.1"/>
    </source>
</evidence>
<sequence length="196" mass="21388">MTLSPAAPLTAGTLVLSLFCLPASAGSQRLGVPLVQQQHSEWCWSADASALLAFRDVSYAQCRIANWVDSVDYACGPYPFYWNDRANEPNYLAGTTGISGILWSLGRRDSRYYSGPLSFAATRAAIGSGAPITVLWSWRSGGGHFIVVEGYGDDGTMLYFMNPWPGEGAGYGNYRWVRYGTGDMGTHVWSESLIVY</sequence>
<dbReference type="AlphaFoldDB" id="A0A1X7CL90"/>
<evidence type="ECO:0000313" key="3">
    <source>
        <dbReference type="Proteomes" id="UP000192911"/>
    </source>
</evidence>
<feature type="chain" id="PRO_5012665563" evidence="1">
    <location>
        <begin position="26"/>
        <end position="196"/>
    </location>
</feature>
<dbReference type="RefSeq" id="WP_158243588.1">
    <property type="nucleotide sequence ID" value="NZ_BSQD01000001.1"/>
</dbReference>
<gene>
    <name evidence="2" type="ORF">SAMN06295900_101535</name>
</gene>
<feature type="signal peptide" evidence="1">
    <location>
        <begin position="1"/>
        <end position="25"/>
    </location>
</feature>
<evidence type="ECO:0000256" key="1">
    <source>
        <dbReference type="SAM" id="SignalP"/>
    </source>
</evidence>
<dbReference type="GeneID" id="95548990"/>
<reference evidence="3" key="1">
    <citation type="submission" date="2017-04" db="EMBL/GenBank/DDBJ databases">
        <authorList>
            <person name="Varghese N."/>
            <person name="Submissions S."/>
        </authorList>
    </citation>
    <scope>NUCLEOTIDE SEQUENCE [LARGE SCALE GENOMIC DNA]</scope>
    <source>
        <strain evidence="3">Ballard 720</strain>
    </source>
</reference>
<name>A0A1X7CL90_TRICW</name>
<organism evidence="2 3">
    <name type="scientific">Trinickia caryophylli</name>
    <name type="common">Paraburkholderia caryophylli</name>
    <dbReference type="NCBI Taxonomy" id="28094"/>
    <lineage>
        <taxon>Bacteria</taxon>
        <taxon>Pseudomonadati</taxon>
        <taxon>Pseudomonadota</taxon>
        <taxon>Betaproteobacteria</taxon>
        <taxon>Burkholderiales</taxon>
        <taxon>Burkholderiaceae</taxon>
        <taxon>Trinickia</taxon>
    </lineage>
</organism>
<keyword evidence="2" id="KW-0378">Hydrolase</keyword>
<dbReference type="STRING" id="28094.SAMN06295900_101535"/>
<protein>
    <submittedName>
        <fullName evidence="2">Papain-like cysteine protease AvrRpt2</fullName>
    </submittedName>
</protein>
<dbReference type="Proteomes" id="UP000192911">
    <property type="component" value="Unassembled WGS sequence"/>
</dbReference>
<dbReference type="GO" id="GO:0006508">
    <property type="term" value="P:proteolysis"/>
    <property type="evidence" value="ECO:0007669"/>
    <property type="project" value="UniProtKB-KW"/>
</dbReference>
<keyword evidence="2" id="KW-0645">Protease</keyword>
<dbReference type="Gene3D" id="3.90.70.10">
    <property type="entry name" value="Cysteine proteinases"/>
    <property type="match status" value="1"/>
</dbReference>
<dbReference type="Pfam" id="PF12385">
    <property type="entry name" value="Peptidase_C70"/>
    <property type="match status" value="1"/>
</dbReference>
<keyword evidence="1" id="KW-0732">Signal</keyword>
<keyword evidence="3" id="KW-1185">Reference proteome</keyword>
<accession>A0A1X7CL90</accession>
<dbReference type="EMBL" id="FXAH01000001">
    <property type="protein sequence ID" value="SME98408.1"/>
    <property type="molecule type" value="Genomic_DNA"/>
</dbReference>
<dbReference type="GO" id="GO:0008233">
    <property type="term" value="F:peptidase activity"/>
    <property type="evidence" value="ECO:0007669"/>
    <property type="project" value="UniProtKB-KW"/>
</dbReference>
<proteinExistence type="predicted"/>